<dbReference type="Proteomes" id="UP001571980">
    <property type="component" value="Unassembled WGS sequence"/>
</dbReference>
<organism evidence="3 4">
    <name type="scientific">Pyrococcus kukulkanii</name>
    <dbReference type="NCBI Taxonomy" id="1609559"/>
    <lineage>
        <taxon>Archaea</taxon>
        <taxon>Methanobacteriati</taxon>
        <taxon>Methanobacteriota</taxon>
        <taxon>Thermococci</taxon>
        <taxon>Thermococcales</taxon>
        <taxon>Thermococcaceae</taxon>
        <taxon>Pyrococcus</taxon>
    </lineage>
</organism>
<evidence type="ECO:0000256" key="2">
    <source>
        <dbReference type="HAMAP-Rule" id="MF_00263"/>
    </source>
</evidence>
<dbReference type="Gene3D" id="2.60.120.1140">
    <property type="entry name" value="Protein of unknown function DUF192"/>
    <property type="match status" value="1"/>
</dbReference>
<dbReference type="PANTHER" id="PTHR37953">
    <property type="entry name" value="UPF0127 PROTEIN MJ1496"/>
    <property type="match status" value="1"/>
</dbReference>
<gene>
    <name evidence="3" type="ORF">P8X34_04825</name>
</gene>
<comment type="caution">
    <text evidence="3">The sequence shown here is derived from an EMBL/GenBank/DDBJ whole genome shotgun (WGS) entry which is preliminary data.</text>
</comment>
<dbReference type="RefSeq" id="WP_372823673.1">
    <property type="nucleotide sequence ID" value="NZ_CP122538.1"/>
</dbReference>
<dbReference type="HAMAP" id="MF_00263">
    <property type="entry name" value="UPF0127"/>
    <property type="match status" value="1"/>
</dbReference>
<dbReference type="InterPro" id="IPR022906">
    <property type="entry name" value="UPF0127"/>
</dbReference>
<comment type="similarity">
    <text evidence="1 2">Belongs to the UPF0127 family.</text>
</comment>
<evidence type="ECO:0000256" key="1">
    <source>
        <dbReference type="ARBA" id="ARBA00010151"/>
    </source>
</evidence>
<dbReference type="EMBL" id="JARRIG010000003">
    <property type="protein sequence ID" value="MFA4804064.1"/>
    <property type="molecule type" value="Genomic_DNA"/>
</dbReference>
<accession>A0ABV4T2I6</accession>
<sequence>MLVNETKGLMWEGEVRFADNFIKRFLGLMFQKPRYALIFVLPMETRINASIHGFFMREAIDVIFLDSKRKIVDLAVLRPWHLYTPKRPAKYIIEGPKGMIQTLKAEVDDVIKW</sequence>
<name>A0ABV4T2I6_9EURY</name>
<dbReference type="PANTHER" id="PTHR37953:SF1">
    <property type="entry name" value="UPF0127 PROTEIN MJ1496"/>
    <property type="match status" value="1"/>
</dbReference>
<evidence type="ECO:0000313" key="4">
    <source>
        <dbReference type="Proteomes" id="UP001571980"/>
    </source>
</evidence>
<dbReference type="Pfam" id="PF02643">
    <property type="entry name" value="DUF192"/>
    <property type="match status" value="1"/>
</dbReference>
<reference evidence="3 4" key="1">
    <citation type="submission" date="2023-03" db="EMBL/GenBank/DDBJ databases">
        <title>Speciation in Pyrococcus: adaptation to high temperature as a mechanism.</title>
        <authorList>
            <person name="Gu J."/>
        </authorList>
    </citation>
    <scope>NUCLEOTIDE SEQUENCE [LARGE SCALE GENOMIC DNA]</scope>
    <source>
        <strain evidence="3 4">LMOA34</strain>
    </source>
</reference>
<evidence type="ECO:0000313" key="3">
    <source>
        <dbReference type="EMBL" id="MFA4804064.1"/>
    </source>
</evidence>
<protein>
    <recommendedName>
        <fullName evidence="2">UPF0127 protein P8X34_04825</fullName>
    </recommendedName>
</protein>
<proteinExistence type="inferred from homology"/>
<dbReference type="InterPro" id="IPR003795">
    <property type="entry name" value="DUF192"/>
</dbReference>
<dbReference type="InterPro" id="IPR038695">
    <property type="entry name" value="Saro_0823-like_sf"/>
</dbReference>
<dbReference type="NCBIfam" id="NF002996">
    <property type="entry name" value="PRK03760.1"/>
    <property type="match status" value="1"/>
</dbReference>
<keyword evidence="4" id="KW-1185">Reference proteome</keyword>